<dbReference type="InterPro" id="IPR050707">
    <property type="entry name" value="HTH_MetabolicPath_Reg"/>
</dbReference>
<organism evidence="6 7">
    <name type="scientific">Luteolibacter luteus</name>
    <dbReference type="NCBI Taxonomy" id="2728835"/>
    <lineage>
        <taxon>Bacteria</taxon>
        <taxon>Pseudomonadati</taxon>
        <taxon>Verrucomicrobiota</taxon>
        <taxon>Verrucomicrobiia</taxon>
        <taxon>Verrucomicrobiales</taxon>
        <taxon>Verrucomicrobiaceae</taxon>
        <taxon>Luteolibacter</taxon>
    </lineage>
</organism>
<dbReference type="PROSITE" id="PS51078">
    <property type="entry name" value="ICLR_ED"/>
    <property type="match status" value="1"/>
</dbReference>
<evidence type="ECO:0000259" key="4">
    <source>
        <dbReference type="PROSITE" id="PS51077"/>
    </source>
</evidence>
<dbReference type="InterPro" id="IPR005471">
    <property type="entry name" value="Tscrpt_reg_IclR_N"/>
</dbReference>
<evidence type="ECO:0000256" key="3">
    <source>
        <dbReference type="ARBA" id="ARBA00023163"/>
    </source>
</evidence>
<dbReference type="Pfam" id="PF01614">
    <property type="entry name" value="IclR_C"/>
    <property type="match status" value="1"/>
</dbReference>
<evidence type="ECO:0000259" key="5">
    <source>
        <dbReference type="PROSITE" id="PS51078"/>
    </source>
</evidence>
<name>A0A858RIN7_9BACT</name>
<dbReference type="Gene3D" id="1.10.10.10">
    <property type="entry name" value="Winged helix-like DNA-binding domain superfamily/Winged helix DNA-binding domain"/>
    <property type="match status" value="1"/>
</dbReference>
<dbReference type="SUPFAM" id="SSF55781">
    <property type="entry name" value="GAF domain-like"/>
    <property type="match status" value="1"/>
</dbReference>
<feature type="domain" description="IclR-ED" evidence="5">
    <location>
        <begin position="78"/>
        <end position="260"/>
    </location>
</feature>
<protein>
    <submittedName>
        <fullName evidence="6">IclR family transcriptional regulator</fullName>
    </submittedName>
</protein>
<evidence type="ECO:0000313" key="6">
    <source>
        <dbReference type="EMBL" id="QJE97086.1"/>
    </source>
</evidence>
<accession>A0A858RIN7</accession>
<dbReference type="AlphaFoldDB" id="A0A858RIN7"/>
<keyword evidence="2" id="KW-0238">DNA-binding</keyword>
<dbReference type="PROSITE" id="PS51077">
    <property type="entry name" value="HTH_ICLR"/>
    <property type="match status" value="1"/>
</dbReference>
<dbReference type="Gene3D" id="3.30.450.40">
    <property type="match status" value="1"/>
</dbReference>
<dbReference type="GO" id="GO:0003677">
    <property type="term" value="F:DNA binding"/>
    <property type="evidence" value="ECO:0007669"/>
    <property type="project" value="UniProtKB-KW"/>
</dbReference>
<keyword evidence="7" id="KW-1185">Reference proteome</keyword>
<keyword evidence="3" id="KW-0804">Transcription</keyword>
<feature type="domain" description="HTH iclR-type" evidence="4">
    <location>
        <begin position="15"/>
        <end position="77"/>
    </location>
</feature>
<dbReference type="SMART" id="SM00346">
    <property type="entry name" value="HTH_ICLR"/>
    <property type="match status" value="1"/>
</dbReference>
<keyword evidence="1" id="KW-0805">Transcription regulation</keyword>
<dbReference type="InterPro" id="IPR029016">
    <property type="entry name" value="GAF-like_dom_sf"/>
</dbReference>
<dbReference type="GO" id="GO:0045892">
    <property type="term" value="P:negative regulation of DNA-templated transcription"/>
    <property type="evidence" value="ECO:0007669"/>
    <property type="project" value="TreeGrafter"/>
</dbReference>
<dbReference type="Proteomes" id="UP000501812">
    <property type="component" value="Chromosome"/>
</dbReference>
<dbReference type="InterPro" id="IPR036388">
    <property type="entry name" value="WH-like_DNA-bd_sf"/>
</dbReference>
<reference evidence="6 7" key="1">
    <citation type="submission" date="2020-04" db="EMBL/GenBank/DDBJ databases">
        <title>Luteolibacter sp. G-1-1-1 isolated from soil.</title>
        <authorList>
            <person name="Dahal R.H."/>
        </authorList>
    </citation>
    <scope>NUCLEOTIDE SEQUENCE [LARGE SCALE GENOMIC DNA]</scope>
    <source>
        <strain evidence="6 7">G-1-1-1</strain>
    </source>
</reference>
<evidence type="ECO:0000256" key="2">
    <source>
        <dbReference type="ARBA" id="ARBA00023125"/>
    </source>
</evidence>
<dbReference type="SUPFAM" id="SSF46785">
    <property type="entry name" value="Winged helix' DNA-binding domain"/>
    <property type="match status" value="1"/>
</dbReference>
<dbReference type="Pfam" id="PF09339">
    <property type="entry name" value="HTH_IclR"/>
    <property type="match status" value="1"/>
</dbReference>
<dbReference type="EMBL" id="CP051774">
    <property type="protein sequence ID" value="QJE97086.1"/>
    <property type="molecule type" value="Genomic_DNA"/>
</dbReference>
<dbReference type="InterPro" id="IPR036390">
    <property type="entry name" value="WH_DNA-bd_sf"/>
</dbReference>
<proteinExistence type="predicted"/>
<dbReference type="RefSeq" id="WP_169455486.1">
    <property type="nucleotide sequence ID" value="NZ_CP051774.1"/>
</dbReference>
<dbReference type="PANTHER" id="PTHR30136:SF7">
    <property type="entry name" value="HTH-TYPE TRANSCRIPTIONAL REGULATOR KDGR-RELATED"/>
    <property type="match status" value="1"/>
</dbReference>
<evidence type="ECO:0000313" key="7">
    <source>
        <dbReference type="Proteomes" id="UP000501812"/>
    </source>
</evidence>
<dbReference type="GO" id="GO:0003700">
    <property type="term" value="F:DNA-binding transcription factor activity"/>
    <property type="evidence" value="ECO:0007669"/>
    <property type="project" value="TreeGrafter"/>
</dbReference>
<dbReference type="KEGG" id="luo:HHL09_15250"/>
<dbReference type="PANTHER" id="PTHR30136">
    <property type="entry name" value="HELIX-TURN-HELIX TRANSCRIPTIONAL REGULATOR, ICLR FAMILY"/>
    <property type="match status" value="1"/>
</dbReference>
<dbReference type="InterPro" id="IPR014757">
    <property type="entry name" value="Tscrpt_reg_IclR_C"/>
</dbReference>
<evidence type="ECO:0000256" key="1">
    <source>
        <dbReference type="ARBA" id="ARBA00023015"/>
    </source>
</evidence>
<sequence length="261" mass="28426">MSKLSIPSEERRYGAPALDKGLDILEHLSHESLPLGQLEIARALGRTPGEIYRMLMCLEERGYVMRDEGSGKFRLTLRLYELSHRQNSTTLLRKAARLPMESIAETVGQACHLSVMNGPMLLVLMERMPACQVCLAVGEGSRMPVLQSTSGKLLLANWPEAEALEFLDQLPDFRDASKAYRHKLLQALADLRGAAHCHVSSSTTEGVADIAVPVGVPGSDVAGALVISYLSGTKSGEKNYPRYLEALKAGANEINRNLGIA</sequence>
<gene>
    <name evidence="6" type="ORF">HHL09_15250</name>
</gene>